<keyword evidence="2" id="KW-1185">Reference proteome</keyword>
<comment type="caution">
    <text evidence="1">The sequence shown here is derived from an EMBL/GenBank/DDBJ whole genome shotgun (WGS) entry which is preliminary data.</text>
</comment>
<dbReference type="EMBL" id="CAJVPL010000006">
    <property type="protein sequence ID" value="CAG8433469.1"/>
    <property type="molecule type" value="Genomic_DNA"/>
</dbReference>
<dbReference type="Proteomes" id="UP000789831">
    <property type="component" value="Unassembled WGS sequence"/>
</dbReference>
<dbReference type="AlphaFoldDB" id="A0A9N8V3F0"/>
<evidence type="ECO:0000313" key="2">
    <source>
        <dbReference type="Proteomes" id="UP000789831"/>
    </source>
</evidence>
<organism evidence="1 2">
    <name type="scientific">Ambispora gerdemannii</name>
    <dbReference type="NCBI Taxonomy" id="144530"/>
    <lineage>
        <taxon>Eukaryota</taxon>
        <taxon>Fungi</taxon>
        <taxon>Fungi incertae sedis</taxon>
        <taxon>Mucoromycota</taxon>
        <taxon>Glomeromycotina</taxon>
        <taxon>Glomeromycetes</taxon>
        <taxon>Archaeosporales</taxon>
        <taxon>Ambisporaceae</taxon>
        <taxon>Ambispora</taxon>
    </lineage>
</organism>
<accession>A0A9N8V3F0</accession>
<name>A0A9N8V3F0_9GLOM</name>
<sequence>MAEVPYNMLDEAIRDSSTKSCSEELRGISSKRKITSPMLTPKVDINSNGQVIYEKKKVTPHENQIQIFVFVLPEPPHANLTTGVGLNPERHRKINSRELMEDLKRVKVVGEAYTSKESSCCGWIHQKLGDARLKVWKRRTNKGQANFFGESHEGYVGGVTS</sequence>
<evidence type="ECO:0000313" key="1">
    <source>
        <dbReference type="EMBL" id="CAG8433469.1"/>
    </source>
</evidence>
<reference evidence="1" key="1">
    <citation type="submission" date="2021-06" db="EMBL/GenBank/DDBJ databases">
        <authorList>
            <person name="Kallberg Y."/>
            <person name="Tangrot J."/>
            <person name="Rosling A."/>
        </authorList>
    </citation>
    <scope>NUCLEOTIDE SEQUENCE</scope>
    <source>
        <strain evidence="1">MT106</strain>
    </source>
</reference>
<protein>
    <submittedName>
        <fullName evidence="1">5302_t:CDS:1</fullName>
    </submittedName>
</protein>
<gene>
    <name evidence="1" type="ORF">AGERDE_LOCUS144</name>
</gene>
<proteinExistence type="predicted"/>